<dbReference type="InterPro" id="IPR038078">
    <property type="entry name" value="PhoU-like_sf"/>
</dbReference>
<accession>A0A7M1UP83</accession>
<organism evidence="2 3">
    <name type="scientific">Thermosphaera chiliense</name>
    <dbReference type="NCBI Taxonomy" id="3402707"/>
    <lineage>
        <taxon>Archaea</taxon>
        <taxon>Thermoproteota</taxon>
        <taxon>Thermoprotei</taxon>
        <taxon>Desulfurococcales</taxon>
        <taxon>Desulfurococcaceae</taxon>
        <taxon>Thermosphaera</taxon>
    </lineage>
</organism>
<protein>
    <submittedName>
        <fullName evidence="2">DUF47 family protein</fullName>
    </submittedName>
</protein>
<dbReference type="KEGG" id="tcs:IMZ38_05400"/>
<reference evidence="2 3" key="1">
    <citation type="submission" date="2020-10" db="EMBL/GenBank/DDBJ databases">
        <title>Complete genome sequence of Thermosphaera aggregans strain 3507.</title>
        <authorList>
            <person name="Zayulina K.S."/>
            <person name="Elcheninov A.G."/>
            <person name="Toshchakov S.V."/>
            <person name="Kublanov I.V."/>
            <person name="Kochetkova T.V."/>
        </authorList>
    </citation>
    <scope>NUCLEOTIDE SEQUENCE [LARGE SCALE GENOMIC DNA]</scope>
    <source>
        <strain evidence="2 3">3507</strain>
    </source>
</reference>
<evidence type="ECO:0000313" key="3">
    <source>
        <dbReference type="Proteomes" id="UP000593766"/>
    </source>
</evidence>
<evidence type="ECO:0000313" key="2">
    <source>
        <dbReference type="EMBL" id="QOR94075.1"/>
    </source>
</evidence>
<dbReference type="InterPro" id="IPR018445">
    <property type="entry name" value="Put_Phosphate_transp_reg"/>
</dbReference>
<gene>
    <name evidence="2" type="ORF">IMZ38_05400</name>
</gene>
<dbReference type="RefSeq" id="WP_193435880.1">
    <property type="nucleotide sequence ID" value="NZ_CP063144.1"/>
</dbReference>
<name>A0A7M1UP83_9CREN</name>
<keyword evidence="3" id="KW-1185">Reference proteome</keyword>
<dbReference type="GeneID" id="59454832"/>
<dbReference type="AlphaFoldDB" id="A0A7M1UP83"/>
<dbReference type="Gene3D" id="1.20.58.220">
    <property type="entry name" value="Phosphate transport system protein phou homolog 2, domain 2"/>
    <property type="match status" value="1"/>
</dbReference>
<evidence type="ECO:0000256" key="1">
    <source>
        <dbReference type="ARBA" id="ARBA00008591"/>
    </source>
</evidence>
<dbReference type="EMBL" id="CP063144">
    <property type="protein sequence ID" value="QOR94075.1"/>
    <property type="molecule type" value="Genomic_DNA"/>
</dbReference>
<dbReference type="Pfam" id="PF01865">
    <property type="entry name" value="PhoU_div"/>
    <property type="match status" value="1"/>
</dbReference>
<comment type="similarity">
    <text evidence="1">Belongs to the UPF0111 family.</text>
</comment>
<sequence>MEGLSIRLSDILSAEAIETLIDFLSNLEKIAKAFSSSLDLLNTMRVGEARVQLAEVLKLEEKGKDLRTRLEELIVSSRLEASLKEDLLNFVIKADAIGDHIKEAARELTILPILEIPAEIRNGIIELSKLSITALHQLISAAKKTMEGDNAEALEDIKLINKYEERADQVDLANRGLLLTLADKLRPVTMSILIHDLNKDLEESVDACQVAGEYLKLIILTWLV</sequence>
<dbReference type="PANTHER" id="PTHR36536">
    <property type="entry name" value="UPF0111 PROTEIN HI_1603"/>
    <property type="match status" value="1"/>
</dbReference>
<dbReference type="InterPro" id="IPR002727">
    <property type="entry name" value="DUF47"/>
</dbReference>
<dbReference type="Proteomes" id="UP000593766">
    <property type="component" value="Chromosome"/>
</dbReference>
<dbReference type="OrthoDB" id="18095at2157"/>
<dbReference type="PANTHER" id="PTHR36536:SF3">
    <property type="entry name" value="UPF0111 PROTEIN HI_1603"/>
    <property type="match status" value="1"/>
</dbReference>
<proteinExistence type="inferred from homology"/>